<dbReference type="Gene3D" id="3.30.450.40">
    <property type="match status" value="1"/>
</dbReference>
<dbReference type="PANTHER" id="PTHR34824">
    <property type="entry name" value="HEAT-INDUCIBLE TRANSCRIPTION REPRESSOR HRCA"/>
    <property type="match status" value="1"/>
</dbReference>
<evidence type="ECO:0000313" key="8">
    <source>
        <dbReference type="EMBL" id="CAB4911615.1"/>
    </source>
</evidence>
<gene>
    <name evidence="6" type="ORF">UFOPK1358_00561</name>
    <name evidence="7" type="ORF">UFOPK2766_00741</name>
    <name evidence="8" type="ORF">UFOPK3519_01452</name>
</gene>
<dbReference type="InterPro" id="IPR002571">
    <property type="entry name" value="HrcA"/>
</dbReference>
<dbReference type="InterPro" id="IPR029016">
    <property type="entry name" value="GAF-like_dom_sf"/>
</dbReference>
<dbReference type="Pfam" id="PF01628">
    <property type="entry name" value="HrcA"/>
    <property type="match status" value="1"/>
</dbReference>
<evidence type="ECO:0000256" key="1">
    <source>
        <dbReference type="ARBA" id="ARBA00022491"/>
    </source>
</evidence>
<dbReference type="InterPro" id="IPR021153">
    <property type="entry name" value="HrcA_C"/>
</dbReference>
<reference evidence="7" key="1">
    <citation type="submission" date="2020-05" db="EMBL/GenBank/DDBJ databases">
        <authorList>
            <person name="Chiriac C."/>
            <person name="Salcher M."/>
            <person name="Ghai R."/>
            <person name="Kavagutti S V."/>
        </authorList>
    </citation>
    <scope>NUCLEOTIDE SEQUENCE</scope>
</reference>
<organism evidence="7">
    <name type="scientific">freshwater metagenome</name>
    <dbReference type="NCBI Taxonomy" id="449393"/>
    <lineage>
        <taxon>unclassified sequences</taxon>
        <taxon>metagenomes</taxon>
        <taxon>ecological metagenomes</taxon>
    </lineage>
</organism>
<dbReference type="InterPro" id="IPR023120">
    <property type="entry name" value="WHTH_transcript_rep_HrcA_IDD"/>
</dbReference>
<dbReference type="HAMAP" id="MF_00081">
    <property type="entry name" value="HrcA"/>
    <property type="match status" value="1"/>
</dbReference>
<evidence type="ECO:0000313" key="7">
    <source>
        <dbReference type="EMBL" id="CAB4736607.1"/>
    </source>
</evidence>
<dbReference type="NCBIfam" id="TIGR00331">
    <property type="entry name" value="hrcA"/>
    <property type="match status" value="1"/>
</dbReference>
<name>A0A6J6SPY7_9ZZZZ</name>
<evidence type="ECO:0000259" key="5">
    <source>
        <dbReference type="Pfam" id="PF01628"/>
    </source>
</evidence>
<dbReference type="Gene3D" id="1.10.10.10">
    <property type="entry name" value="Winged helix-like DNA-binding domain superfamily/Winged helix DNA-binding domain"/>
    <property type="match status" value="1"/>
</dbReference>
<keyword evidence="3" id="KW-0346">Stress response</keyword>
<keyword evidence="1" id="KW-0678">Repressor</keyword>
<dbReference type="GO" id="GO:0003677">
    <property type="term" value="F:DNA binding"/>
    <property type="evidence" value="ECO:0007669"/>
    <property type="project" value="InterPro"/>
</dbReference>
<evidence type="ECO:0000256" key="3">
    <source>
        <dbReference type="ARBA" id="ARBA00023016"/>
    </source>
</evidence>
<proteinExistence type="inferred from homology"/>
<protein>
    <submittedName>
        <fullName evidence="7">Unannotated protein</fullName>
    </submittedName>
</protein>
<dbReference type="PIRSF" id="PIRSF005485">
    <property type="entry name" value="HrcA"/>
    <property type="match status" value="1"/>
</dbReference>
<dbReference type="InterPro" id="IPR036390">
    <property type="entry name" value="WH_DNA-bd_sf"/>
</dbReference>
<dbReference type="AlphaFoldDB" id="A0A6J6SPY7"/>
<dbReference type="EMBL" id="CAEZSF010000036">
    <property type="protein sequence ID" value="CAB4533428.1"/>
    <property type="molecule type" value="Genomic_DNA"/>
</dbReference>
<dbReference type="EMBL" id="CAFBMG010000137">
    <property type="protein sequence ID" value="CAB4911615.1"/>
    <property type="molecule type" value="Genomic_DNA"/>
</dbReference>
<feature type="domain" description="Heat-inducible transcription repressor HrcA C-terminal" evidence="5">
    <location>
        <begin position="104"/>
        <end position="315"/>
    </location>
</feature>
<sequence length="333" mass="34928">MLDDRKSAILRAVVQQYIETAQPVGSSTVSARTEVAVSSATVRNDMTQLEREGYLVQPHTSAGRIPTEKGYRFFVDTLTGTGSMSPTNARLVRDFFATTHGELEQMLAETSRLLSDVTGTAAVVVGEANEVSTVRSVQLVDLSPRTVLAVMVMSNGAIVKRTMELEDDVTSSELGAAQAMVNETLVGSSLQAARPTLASAQQVGAALATSAVAALREAAEAEGQHMFVDGRSRIAGSFDARETIEAVLGILEQQFVVVSLLKELVDGGLAVSIGSESGVAPLADCSLVVAPYQVGGESVGAIAVLGPTRMNYPETLSAVALVSQRLSRLLTEG</sequence>
<dbReference type="Gene3D" id="3.30.390.60">
    <property type="entry name" value="Heat-inducible transcription repressor hrca homolog, domain 3"/>
    <property type="match status" value="1"/>
</dbReference>
<dbReference type="SUPFAM" id="SSF46785">
    <property type="entry name" value="Winged helix' DNA-binding domain"/>
    <property type="match status" value="1"/>
</dbReference>
<dbReference type="InterPro" id="IPR036388">
    <property type="entry name" value="WH-like_DNA-bd_sf"/>
</dbReference>
<keyword evidence="2" id="KW-0805">Transcription regulation</keyword>
<accession>A0A6J6SPY7</accession>
<dbReference type="GO" id="GO:0045892">
    <property type="term" value="P:negative regulation of DNA-templated transcription"/>
    <property type="evidence" value="ECO:0007669"/>
    <property type="project" value="TreeGrafter"/>
</dbReference>
<dbReference type="EMBL" id="CAEZYU010000024">
    <property type="protein sequence ID" value="CAB4736607.1"/>
    <property type="molecule type" value="Genomic_DNA"/>
</dbReference>
<dbReference type="PANTHER" id="PTHR34824:SF1">
    <property type="entry name" value="HEAT-INDUCIBLE TRANSCRIPTION REPRESSOR HRCA"/>
    <property type="match status" value="1"/>
</dbReference>
<evidence type="ECO:0000313" key="6">
    <source>
        <dbReference type="EMBL" id="CAB4533428.1"/>
    </source>
</evidence>
<dbReference type="SUPFAM" id="SSF55781">
    <property type="entry name" value="GAF domain-like"/>
    <property type="match status" value="1"/>
</dbReference>
<evidence type="ECO:0000256" key="2">
    <source>
        <dbReference type="ARBA" id="ARBA00023015"/>
    </source>
</evidence>
<keyword evidence="4" id="KW-0804">Transcription</keyword>
<evidence type="ECO:0000256" key="4">
    <source>
        <dbReference type="ARBA" id="ARBA00023163"/>
    </source>
</evidence>